<dbReference type="Proteomes" id="UP000190648">
    <property type="component" value="Unassembled WGS sequence"/>
</dbReference>
<reference evidence="3 4" key="1">
    <citation type="submission" date="2016-02" db="EMBL/GenBank/DDBJ databases">
        <title>Band-tailed pigeon sequencing and assembly.</title>
        <authorList>
            <person name="Soares A.E."/>
            <person name="Novak B.J."/>
            <person name="Rice E.S."/>
            <person name="O'Connell B."/>
            <person name="Chang D."/>
            <person name="Weber S."/>
            <person name="Shapiro B."/>
        </authorList>
    </citation>
    <scope>NUCLEOTIDE SEQUENCE [LARGE SCALE GENOMIC DNA]</scope>
    <source>
        <strain evidence="3">BTP2013</strain>
        <tissue evidence="3">Blood</tissue>
    </source>
</reference>
<comment type="caution">
    <text evidence="3">The sequence shown here is derived from an EMBL/GenBank/DDBJ whole genome shotgun (WGS) entry which is preliminary data.</text>
</comment>
<dbReference type="PANTHER" id="PTHR46345:SF5">
    <property type="entry name" value="INVERTED FORMIN-2"/>
    <property type="match status" value="1"/>
</dbReference>
<evidence type="ECO:0000313" key="4">
    <source>
        <dbReference type="Proteomes" id="UP000190648"/>
    </source>
</evidence>
<dbReference type="PANTHER" id="PTHR46345">
    <property type="entry name" value="INVERTED FORMIN-2"/>
    <property type="match status" value="1"/>
</dbReference>
<dbReference type="STRING" id="372326.A0A1V4KAJ4"/>
<keyword evidence="4" id="KW-1185">Reference proteome</keyword>
<dbReference type="PROSITE" id="PS51444">
    <property type="entry name" value="FH2"/>
    <property type="match status" value="1"/>
</dbReference>
<evidence type="ECO:0000313" key="3">
    <source>
        <dbReference type="EMBL" id="OPJ81405.1"/>
    </source>
</evidence>
<feature type="domain" description="FH2" evidence="2">
    <location>
        <begin position="1"/>
        <end position="312"/>
    </location>
</feature>
<sequence length="312" mass="35652">MPSSSKELVEPDYASLELLFCVPPTAPKEKPGPKMKKSKEITFVGPKKSLLLSIFLKQFKCSNEEIVAMIQKGDRSKLDAERLKQLLKLLPDDHEINGLKSCKEEKSELADADQFYLNLLEVPSYQLRIECMLICEETKILLECLWPKAEAIRTACETLLTSHRLLVFCQLILKVGNFLNYGHHTGDAGGFKISALLRLTETKANQSHITLLHHILEGSLDASKDLQKEFASIEKKKEELADYFCEDRKKLSLEDVFNTMKTFRELFLKALQENEERKAQAAKSEKRKKQLRGEDAKRLKGEYGKSITFNKN</sequence>
<dbReference type="AlphaFoldDB" id="A0A1V4KAJ4"/>
<protein>
    <recommendedName>
        <fullName evidence="2">FH2 domain-containing protein</fullName>
    </recommendedName>
</protein>
<gene>
    <name evidence="3" type="ORF">AV530_009866</name>
</gene>
<feature type="region of interest" description="Disordered" evidence="1">
    <location>
        <begin position="278"/>
        <end position="298"/>
    </location>
</feature>
<evidence type="ECO:0000256" key="1">
    <source>
        <dbReference type="SAM" id="MobiDB-lite"/>
    </source>
</evidence>
<organism evidence="3 4">
    <name type="scientific">Patagioenas fasciata monilis</name>
    <dbReference type="NCBI Taxonomy" id="372326"/>
    <lineage>
        <taxon>Eukaryota</taxon>
        <taxon>Metazoa</taxon>
        <taxon>Chordata</taxon>
        <taxon>Craniata</taxon>
        <taxon>Vertebrata</taxon>
        <taxon>Euteleostomi</taxon>
        <taxon>Archelosauria</taxon>
        <taxon>Archosauria</taxon>
        <taxon>Dinosauria</taxon>
        <taxon>Saurischia</taxon>
        <taxon>Theropoda</taxon>
        <taxon>Coelurosauria</taxon>
        <taxon>Aves</taxon>
        <taxon>Neognathae</taxon>
        <taxon>Neoaves</taxon>
        <taxon>Columbimorphae</taxon>
        <taxon>Columbiformes</taxon>
        <taxon>Columbidae</taxon>
        <taxon>Patagioenas</taxon>
    </lineage>
</organism>
<accession>A0A1V4KAJ4</accession>
<dbReference type="SUPFAM" id="SSF101447">
    <property type="entry name" value="Formin homology 2 domain (FH2 domain)"/>
    <property type="match status" value="1"/>
</dbReference>
<proteinExistence type="predicted"/>
<dbReference type="Pfam" id="PF02181">
    <property type="entry name" value="FH2"/>
    <property type="match status" value="1"/>
</dbReference>
<dbReference type="OrthoDB" id="26518at2759"/>
<evidence type="ECO:0000259" key="2">
    <source>
        <dbReference type="PROSITE" id="PS51444"/>
    </source>
</evidence>
<dbReference type="EMBL" id="LSYS01003973">
    <property type="protein sequence ID" value="OPJ81405.1"/>
    <property type="molecule type" value="Genomic_DNA"/>
</dbReference>
<dbReference type="InterPro" id="IPR015425">
    <property type="entry name" value="FH2_Formin"/>
</dbReference>
<dbReference type="Gene3D" id="1.20.58.2220">
    <property type="entry name" value="Formin, FH2 domain"/>
    <property type="match status" value="2"/>
</dbReference>
<name>A0A1V4KAJ4_PATFA</name>
<dbReference type="InterPro" id="IPR042201">
    <property type="entry name" value="FH2_Formin_sf"/>
</dbReference>
<dbReference type="SMART" id="SM00498">
    <property type="entry name" value="FH2"/>
    <property type="match status" value="1"/>
</dbReference>